<dbReference type="Gene3D" id="2.40.10.350">
    <property type="entry name" value="Rod shape-determining protein MreC, domain 2"/>
    <property type="match status" value="1"/>
</dbReference>
<dbReference type="Gene3D" id="2.40.10.340">
    <property type="entry name" value="Rod shape-determining protein MreC, domain 1"/>
    <property type="match status" value="1"/>
</dbReference>
<dbReference type="GO" id="GO:0008360">
    <property type="term" value="P:regulation of cell shape"/>
    <property type="evidence" value="ECO:0007669"/>
    <property type="project" value="UniProtKB-KW"/>
</dbReference>
<comment type="similarity">
    <text evidence="1 5">Belongs to the MreC family.</text>
</comment>
<dbReference type="NCBIfam" id="TIGR00219">
    <property type="entry name" value="mreC"/>
    <property type="match status" value="1"/>
</dbReference>
<dbReference type="PANTHER" id="PTHR34138">
    <property type="entry name" value="CELL SHAPE-DETERMINING PROTEIN MREC"/>
    <property type="match status" value="1"/>
</dbReference>
<gene>
    <name evidence="8" type="ORF">BFS35_001165</name>
</gene>
<dbReference type="GO" id="GO:0005886">
    <property type="term" value="C:plasma membrane"/>
    <property type="evidence" value="ECO:0007669"/>
    <property type="project" value="TreeGrafter"/>
</dbReference>
<comment type="caution">
    <text evidence="8">The sequence shown here is derived from an EMBL/GenBank/DDBJ whole genome shotgun (WGS) entry which is preliminary data.</text>
</comment>
<organism evidence="8 9">
    <name type="scientific">Macrococcoides goetzii</name>
    <dbReference type="NCBI Taxonomy" id="1891097"/>
    <lineage>
        <taxon>Bacteria</taxon>
        <taxon>Bacillati</taxon>
        <taxon>Bacillota</taxon>
        <taxon>Bacilli</taxon>
        <taxon>Bacillales</taxon>
        <taxon>Staphylococcaceae</taxon>
        <taxon>Macrococcoides</taxon>
    </lineage>
</organism>
<dbReference type="Pfam" id="PF04085">
    <property type="entry name" value="MreC"/>
    <property type="match status" value="1"/>
</dbReference>
<dbReference type="InterPro" id="IPR007221">
    <property type="entry name" value="MreC"/>
</dbReference>
<evidence type="ECO:0000313" key="9">
    <source>
        <dbReference type="Proteomes" id="UP000229523"/>
    </source>
</evidence>
<evidence type="ECO:0000256" key="3">
    <source>
        <dbReference type="ARBA" id="ARBA00022960"/>
    </source>
</evidence>
<dbReference type="EMBL" id="MJBI02000001">
    <property type="protein sequence ID" value="RAI82324.1"/>
    <property type="molecule type" value="Genomic_DNA"/>
</dbReference>
<dbReference type="InterPro" id="IPR055342">
    <property type="entry name" value="MreC_beta-barrel_core"/>
</dbReference>
<evidence type="ECO:0000256" key="6">
    <source>
        <dbReference type="SAM" id="Phobius"/>
    </source>
</evidence>
<dbReference type="Gene3D" id="1.20.5.490">
    <property type="entry name" value="Single helix bin"/>
    <property type="match status" value="1"/>
</dbReference>
<evidence type="ECO:0000256" key="2">
    <source>
        <dbReference type="ARBA" id="ARBA00013855"/>
    </source>
</evidence>
<dbReference type="PIRSF" id="PIRSF038471">
    <property type="entry name" value="MreC"/>
    <property type="match status" value="1"/>
</dbReference>
<sequence length="286" mass="31970">MPNFYKRNKLVFFLFGLIIFMVLVGFSLRERETTTVESFVGDTTAIGQRIVSYPALFVTGNFGNLINMWDANEENKKLKEKIKGFAQVEADNYRLEKENQELRQALKTDSISEYDPVISTIIARNQDQWMNTFIVNKGESSGIRENMAVLTTEGLVGRIKKVNSYSSQVELITSSIKSSKISVTLQQEGQDIFGMIDHFDESKNLLVLSDINNNVKVKLGTKIVTSGLGGQFPKGILIGEVKKVENDEFGLSQIAYVETQADINELTQVYVAKKSPKVISLEGSGE</sequence>
<dbReference type="Proteomes" id="UP000229523">
    <property type="component" value="Unassembled WGS sequence"/>
</dbReference>
<evidence type="ECO:0000256" key="5">
    <source>
        <dbReference type="PIRNR" id="PIRNR038471"/>
    </source>
</evidence>
<evidence type="ECO:0000256" key="4">
    <source>
        <dbReference type="ARBA" id="ARBA00032089"/>
    </source>
</evidence>
<keyword evidence="6" id="KW-1133">Transmembrane helix</keyword>
<evidence type="ECO:0000313" key="8">
    <source>
        <dbReference type="EMBL" id="RAI82324.1"/>
    </source>
</evidence>
<evidence type="ECO:0000259" key="7">
    <source>
        <dbReference type="Pfam" id="PF04085"/>
    </source>
</evidence>
<name>A0A2G5NQR2_9STAP</name>
<keyword evidence="3 5" id="KW-0133">Cell shape</keyword>
<keyword evidence="6" id="KW-0812">Transmembrane</keyword>
<feature type="transmembrane region" description="Helical" evidence="6">
    <location>
        <begin position="10"/>
        <end position="28"/>
    </location>
</feature>
<dbReference type="InterPro" id="IPR042175">
    <property type="entry name" value="Cell/Rod_MreC_2"/>
</dbReference>
<reference evidence="8 9" key="1">
    <citation type="journal article" date="2018" name="Front. Microbiol.">
        <title>Description and Comparative Genomics of Macrococcus caseolyticus subsp. hominis subsp. nov., Macrococcus goetzii sp. nov., Macrococcus epidermidis sp. nov., and Macrococcus bohemicus sp. nov., Novel Macrococci From Human Clinical Material With Virulence Potential and Suspected Uptake of Foreign DNA by Natural Transformation.</title>
        <authorList>
            <person name="Maslanova I."/>
            <person name="Wertheimer Z."/>
            <person name="Sedlacek I."/>
            <person name="Svec P."/>
            <person name="Indrakova A."/>
            <person name="Kovarovic V."/>
            <person name="Schumann P."/>
            <person name="Sproer C."/>
            <person name="Kralova S."/>
            <person name="Sedo O."/>
            <person name="Kristofova L."/>
            <person name="Vrbovska V."/>
            <person name="Fuzik T."/>
            <person name="Petras P."/>
            <person name="Zdrahal Z."/>
            <person name="Ruzickova V."/>
            <person name="Doskar J."/>
            <person name="Pantucek R."/>
        </authorList>
    </citation>
    <scope>NUCLEOTIDE SEQUENCE [LARGE SCALE GENOMIC DNA]</scope>
    <source>
        <strain evidence="8 9">CCM 4927</strain>
    </source>
</reference>
<protein>
    <recommendedName>
        <fullName evidence="2 5">Cell shape-determining protein MreC</fullName>
    </recommendedName>
    <alternativeName>
        <fullName evidence="4 5">Cell shape protein MreC</fullName>
    </alternativeName>
</protein>
<accession>A0A2G5NQR2</accession>
<dbReference type="InterPro" id="IPR042177">
    <property type="entry name" value="Cell/Rod_1"/>
</dbReference>
<feature type="domain" description="Rod shape-determining protein MreC beta-barrel core" evidence="7">
    <location>
        <begin position="121"/>
        <end position="272"/>
    </location>
</feature>
<keyword evidence="9" id="KW-1185">Reference proteome</keyword>
<proteinExistence type="inferred from homology"/>
<keyword evidence="6" id="KW-0472">Membrane</keyword>
<dbReference type="AlphaFoldDB" id="A0A2G5NQR2"/>
<comment type="function">
    <text evidence="5">Involved in formation and maintenance of cell shape.</text>
</comment>
<dbReference type="PANTHER" id="PTHR34138:SF1">
    <property type="entry name" value="CELL SHAPE-DETERMINING PROTEIN MREC"/>
    <property type="match status" value="1"/>
</dbReference>
<evidence type="ECO:0000256" key="1">
    <source>
        <dbReference type="ARBA" id="ARBA00009369"/>
    </source>
</evidence>